<feature type="transmembrane region" description="Helical" evidence="15">
    <location>
        <begin position="85"/>
        <end position="106"/>
    </location>
</feature>
<feature type="transmembrane region" description="Helical" evidence="15">
    <location>
        <begin position="137"/>
        <end position="164"/>
    </location>
</feature>
<dbReference type="InterPro" id="IPR042106">
    <property type="entry name" value="Nuo/plastoQ_OxRdtase_6_NuoJ"/>
</dbReference>
<dbReference type="CTD" id="4541"/>
<evidence type="ECO:0000256" key="13">
    <source>
        <dbReference type="ARBA" id="ARBA00023136"/>
    </source>
</evidence>
<dbReference type="GeneID" id="8673119"/>
<evidence type="ECO:0000256" key="10">
    <source>
        <dbReference type="ARBA" id="ARBA00022989"/>
    </source>
</evidence>
<evidence type="ECO:0000256" key="8">
    <source>
        <dbReference type="ARBA" id="ARBA00022967"/>
    </source>
</evidence>
<evidence type="ECO:0000256" key="1">
    <source>
        <dbReference type="ARBA" id="ARBA00004225"/>
    </source>
</evidence>
<protein>
    <recommendedName>
        <fullName evidence="4 15">NADH-ubiquinone oxidoreductase chain 6</fullName>
        <ecNumber evidence="3 15">7.1.1.2</ecNumber>
    </recommendedName>
</protein>
<evidence type="ECO:0000256" key="4">
    <source>
        <dbReference type="ARBA" id="ARBA00021095"/>
    </source>
</evidence>
<keyword evidence="16" id="KW-0732">Signal</keyword>
<feature type="transmembrane region" description="Helical" evidence="15">
    <location>
        <begin position="45"/>
        <end position="73"/>
    </location>
</feature>
<dbReference type="PANTHER" id="PTHR11435:SF1">
    <property type="entry name" value="NADH-UBIQUINONE OXIDOREDUCTASE CHAIN 6"/>
    <property type="match status" value="1"/>
</dbReference>
<evidence type="ECO:0000256" key="3">
    <source>
        <dbReference type="ARBA" id="ARBA00012944"/>
    </source>
</evidence>
<evidence type="ECO:0000256" key="7">
    <source>
        <dbReference type="ARBA" id="ARBA00022692"/>
    </source>
</evidence>
<dbReference type="Pfam" id="PF00499">
    <property type="entry name" value="Oxidored_q3"/>
    <property type="match status" value="1"/>
</dbReference>
<gene>
    <name evidence="17" type="primary">ND6</name>
</gene>
<dbReference type="GO" id="GO:0008137">
    <property type="term" value="F:NADH dehydrogenase (ubiquinone) activity"/>
    <property type="evidence" value="ECO:0007669"/>
    <property type="project" value="UniProtKB-UniRule"/>
</dbReference>
<comment type="catalytic activity">
    <reaction evidence="14 15">
        <text>a ubiquinone + NADH + 5 H(+)(in) = a ubiquinol + NAD(+) + 4 H(+)(out)</text>
        <dbReference type="Rhea" id="RHEA:29091"/>
        <dbReference type="Rhea" id="RHEA-COMP:9565"/>
        <dbReference type="Rhea" id="RHEA-COMP:9566"/>
        <dbReference type="ChEBI" id="CHEBI:15378"/>
        <dbReference type="ChEBI" id="CHEBI:16389"/>
        <dbReference type="ChEBI" id="CHEBI:17976"/>
        <dbReference type="ChEBI" id="CHEBI:57540"/>
        <dbReference type="ChEBI" id="CHEBI:57945"/>
        <dbReference type="EC" id="7.1.1.2"/>
    </reaction>
</comment>
<evidence type="ECO:0000256" key="6">
    <source>
        <dbReference type="ARBA" id="ARBA00022660"/>
    </source>
</evidence>
<dbReference type="RefSeq" id="YP_003345110.1">
    <property type="nucleotide sequence ID" value="NC_013609.1"/>
</dbReference>
<proteinExistence type="inferred from homology"/>
<keyword evidence="5 15" id="KW-0813">Transport</keyword>
<keyword evidence="13 15" id="KW-0472">Membrane</keyword>
<reference evidence="17" key="1">
    <citation type="submission" date="2008-08" db="EMBL/GenBank/DDBJ databases">
        <authorList>
            <person name="Inoue J."/>
            <person name="Miya M."/>
            <person name="Aoyama J."/>
            <person name="Tsukamoto K."/>
            <person name="Nishida M."/>
        </authorList>
    </citation>
    <scope>NUCLEOTIDE SEQUENCE</scope>
    <source>
        <tissue evidence="17">Muscle</tissue>
    </source>
</reference>
<dbReference type="InterPro" id="IPR050269">
    <property type="entry name" value="ComplexI_Subunit6"/>
</dbReference>
<dbReference type="EMBL" id="AP010870">
    <property type="protein sequence ID" value="BAI53533.1"/>
    <property type="molecule type" value="Genomic_DNA"/>
</dbReference>
<evidence type="ECO:0000313" key="17">
    <source>
        <dbReference type="EMBL" id="BAI53533.1"/>
    </source>
</evidence>
<comment type="function">
    <text evidence="15">Core subunit of the mitochondrial membrane respiratory chain NADH dehydrogenase (Complex I) which catalyzes electron transfer from NADH through the respiratory chain, using ubiquinone as an electron acceptor. Essential for the catalytic activity and assembly of complex I.</text>
</comment>
<reference evidence="17" key="2">
    <citation type="journal article" date="2010" name="Biol. Lett.">
        <title>Deep-ocean origin of the freshwater eels.</title>
        <authorList>
            <person name="Inoue J.G."/>
            <person name="Miya M."/>
            <person name="Miller M.J."/>
            <person name="Sado T."/>
            <person name="Hanel R."/>
            <person name="Hatooka K."/>
            <person name="Aoyama J."/>
            <person name="Minegishi Y."/>
            <person name="Nishida M."/>
            <person name="Tsukamoto K."/>
        </authorList>
    </citation>
    <scope>NUCLEOTIDE SEQUENCE</scope>
    <source>
        <tissue evidence="17">Muscle</tissue>
    </source>
</reference>
<evidence type="ECO:0000256" key="15">
    <source>
        <dbReference type="RuleBase" id="RU004430"/>
    </source>
</evidence>
<dbReference type="Gene3D" id="1.20.120.1200">
    <property type="entry name" value="NADH-ubiquinone/plastoquinone oxidoreductase chain 6, subunit NuoJ"/>
    <property type="match status" value="1"/>
</dbReference>
<keyword evidence="12 15" id="KW-0496">Mitochondrion</keyword>
<evidence type="ECO:0000256" key="11">
    <source>
        <dbReference type="ARBA" id="ARBA00023027"/>
    </source>
</evidence>
<sequence>MFYMILSFLTVMLCGVVVVCSGPSPYFGVMGLVAASAGGCGLLIGYGGSFIAVVLILVYLGGMLVVFAYSAALAAEPYPEPWGDYLVTVSIYLYSTMVLCWVYNFYLECKSASNYILVVDENGHFTLFPNELVGIPVMYNLGGGMSVICGWALLLTLFVVFSVLNNRGQGALRAL</sequence>
<dbReference type="EC" id="7.1.1.2" evidence="3 15"/>
<evidence type="ECO:0000256" key="2">
    <source>
        <dbReference type="ARBA" id="ARBA00005698"/>
    </source>
</evidence>
<accession>D1YUE9</accession>
<dbReference type="PANTHER" id="PTHR11435">
    <property type="entry name" value="NADH UBIQUINONE OXIDOREDUCTASE SUBUNIT ND6"/>
    <property type="match status" value="1"/>
</dbReference>
<keyword evidence="10 15" id="KW-1133">Transmembrane helix</keyword>
<geneLocation type="mitochondrion" evidence="17"/>
<dbReference type="InterPro" id="IPR001457">
    <property type="entry name" value="NADH_UbQ/plastoQ_OxRdtase_su6"/>
</dbReference>
<keyword evidence="8 15" id="KW-1278">Translocase</keyword>
<organism evidence="17">
    <name type="scientific">Cyema atrum</name>
    <name type="common">bobtail snipe eel</name>
    <dbReference type="NCBI Taxonomy" id="556252"/>
    <lineage>
        <taxon>Eukaryota</taxon>
        <taxon>Metazoa</taxon>
        <taxon>Chordata</taxon>
        <taxon>Craniata</taxon>
        <taxon>Vertebrata</taxon>
        <taxon>Euteleostomi</taxon>
        <taxon>Actinopterygii</taxon>
        <taxon>Neopterygii</taxon>
        <taxon>Teleostei</taxon>
        <taxon>Anguilliformes</taxon>
        <taxon>Cyematidae</taxon>
        <taxon>Cyema</taxon>
    </lineage>
</organism>
<evidence type="ECO:0000256" key="9">
    <source>
        <dbReference type="ARBA" id="ARBA00022982"/>
    </source>
</evidence>
<feature type="chain" id="PRO_5003027950" description="NADH-ubiquinone oxidoreductase chain 6" evidence="16">
    <location>
        <begin position="22"/>
        <end position="175"/>
    </location>
</feature>
<feature type="signal peptide" evidence="16">
    <location>
        <begin position="1"/>
        <end position="21"/>
    </location>
</feature>
<evidence type="ECO:0000256" key="16">
    <source>
        <dbReference type="SAM" id="SignalP"/>
    </source>
</evidence>
<dbReference type="GO" id="GO:0031966">
    <property type="term" value="C:mitochondrial membrane"/>
    <property type="evidence" value="ECO:0007669"/>
    <property type="project" value="UniProtKB-SubCell"/>
</dbReference>
<keyword evidence="15" id="KW-0830">Ubiquinone</keyword>
<evidence type="ECO:0000256" key="5">
    <source>
        <dbReference type="ARBA" id="ARBA00022448"/>
    </source>
</evidence>
<comment type="subcellular location">
    <subcellularLocation>
        <location evidence="1 15">Mitochondrion membrane</location>
        <topology evidence="1 15">Multi-pass membrane protein</topology>
    </subcellularLocation>
</comment>
<name>D1YUE9_9TELE</name>
<evidence type="ECO:0000256" key="12">
    <source>
        <dbReference type="ARBA" id="ARBA00023128"/>
    </source>
</evidence>
<keyword evidence="11 15" id="KW-0520">NAD</keyword>
<keyword evidence="6 15" id="KW-0679">Respiratory chain</keyword>
<dbReference type="AlphaFoldDB" id="D1YUE9"/>
<keyword evidence="7 15" id="KW-0812">Transmembrane</keyword>
<keyword evidence="9 15" id="KW-0249">Electron transport</keyword>
<comment type="similarity">
    <text evidence="2 15">Belongs to the complex I subunit 6 family.</text>
</comment>
<evidence type="ECO:0000256" key="14">
    <source>
        <dbReference type="ARBA" id="ARBA00049551"/>
    </source>
</evidence>